<sequence>MASVSGAGCCRRAISASKPGCRRVRHAALTSAGLQIGGCLMGPTSIQCMASASWAGYRRRVVSAFEPGCRRVRHAALSPRDSESGASHGPYVHLRHGLCLQGRLP</sequence>
<protein>
    <submittedName>
        <fullName evidence="1">Uncharacterized protein</fullName>
    </submittedName>
</protein>
<name>A0ACC2MTL8_PERAE</name>
<evidence type="ECO:0000313" key="1">
    <source>
        <dbReference type="EMBL" id="KAJ8649091.1"/>
    </source>
</evidence>
<dbReference type="EMBL" id="CM056809">
    <property type="protein sequence ID" value="KAJ8649091.1"/>
    <property type="molecule type" value="Genomic_DNA"/>
</dbReference>
<accession>A0ACC2MTL8</accession>
<dbReference type="Proteomes" id="UP001234297">
    <property type="component" value="Chromosome 1"/>
</dbReference>
<comment type="caution">
    <text evidence="1">The sequence shown here is derived from an EMBL/GenBank/DDBJ whole genome shotgun (WGS) entry which is preliminary data.</text>
</comment>
<gene>
    <name evidence="1" type="ORF">MRB53_002114</name>
</gene>
<keyword evidence="2" id="KW-1185">Reference proteome</keyword>
<organism evidence="1 2">
    <name type="scientific">Persea americana</name>
    <name type="common">Avocado</name>
    <dbReference type="NCBI Taxonomy" id="3435"/>
    <lineage>
        <taxon>Eukaryota</taxon>
        <taxon>Viridiplantae</taxon>
        <taxon>Streptophyta</taxon>
        <taxon>Embryophyta</taxon>
        <taxon>Tracheophyta</taxon>
        <taxon>Spermatophyta</taxon>
        <taxon>Magnoliopsida</taxon>
        <taxon>Magnoliidae</taxon>
        <taxon>Laurales</taxon>
        <taxon>Lauraceae</taxon>
        <taxon>Persea</taxon>
    </lineage>
</organism>
<reference evidence="1 2" key="1">
    <citation type="journal article" date="2022" name="Hortic Res">
        <title>A haplotype resolved chromosomal level avocado genome allows analysis of novel avocado genes.</title>
        <authorList>
            <person name="Nath O."/>
            <person name="Fletcher S.J."/>
            <person name="Hayward A."/>
            <person name="Shaw L.M."/>
            <person name="Masouleh A.K."/>
            <person name="Furtado A."/>
            <person name="Henry R.J."/>
            <person name="Mitter N."/>
        </authorList>
    </citation>
    <scope>NUCLEOTIDE SEQUENCE [LARGE SCALE GENOMIC DNA]</scope>
    <source>
        <strain evidence="2">cv. Hass</strain>
    </source>
</reference>
<proteinExistence type="predicted"/>
<evidence type="ECO:0000313" key="2">
    <source>
        <dbReference type="Proteomes" id="UP001234297"/>
    </source>
</evidence>